<dbReference type="InterPro" id="IPR054156">
    <property type="entry name" value="YxaF_TetR_C"/>
</dbReference>
<evidence type="ECO:0000313" key="7">
    <source>
        <dbReference type="Proteomes" id="UP001161405"/>
    </source>
</evidence>
<keyword evidence="7" id="KW-1185">Reference proteome</keyword>
<accession>A0ABQ5UNY8</accession>
<dbReference type="InterPro" id="IPR001647">
    <property type="entry name" value="HTH_TetR"/>
</dbReference>
<name>A0ABQ5UNY8_9HYPH</name>
<dbReference type="Gene3D" id="1.10.10.60">
    <property type="entry name" value="Homeodomain-like"/>
    <property type="match status" value="1"/>
</dbReference>
<dbReference type="Proteomes" id="UP001161405">
    <property type="component" value="Unassembled WGS sequence"/>
</dbReference>
<dbReference type="Pfam" id="PF21993">
    <property type="entry name" value="TetR_C_13_2"/>
    <property type="match status" value="1"/>
</dbReference>
<evidence type="ECO:0000256" key="4">
    <source>
        <dbReference type="PROSITE-ProRule" id="PRU00335"/>
    </source>
</evidence>
<dbReference type="EMBL" id="BSNI01000002">
    <property type="protein sequence ID" value="GLQ16969.1"/>
    <property type="molecule type" value="Genomic_DNA"/>
</dbReference>
<dbReference type="SUPFAM" id="SSF46689">
    <property type="entry name" value="Homeodomain-like"/>
    <property type="match status" value="1"/>
</dbReference>
<dbReference type="Pfam" id="PF00440">
    <property type="entry name" value="TetR_N"/>
    <property type="match status" value="1"/>
</dbReference>
<gene>
    <name evidence="6" type="ORF">GCM10007879_12180</name>
</gene>
<reference evidence="6" key="2">
    <citation type="submission" date="2023-01" db="EMBL/GenBank/DDBJ databases">
        <title>Draft genome sequence of Maritalea porphyrae strain NBRC 107169.</title>
        <authorList>
            <person name="Sun Q."/>
            <person name="Mori K."/>
        </authorList>
    </citation>
    <scope>NUCLEOTIDE SEQUENCE</scope>
    <source>
        <strain evidence="6">NBRC 107169</strain>
    </source>
</reference>
<dbReference type="RefSeq" id="WP_284362783.1">
    <property type="nucleotide sequence ID" value="NZ_BSNI01000002.1"/>
</dbReference>
<comment type="caution">
    <text evidence="6">The sequence shown here is derived from an EMBL/GenBank/DDBJ whole genome shotgun (WGS) entry which is preliminary data.</text>
</comment>
<keyword evidence="2 4" id="KW-0238">DNA-binding</keyword>
<feature type="domain" description="HTH tetR-type" evidence="5">
    <location>
        <begin position="9"/>
        <end position="69"/>
    </location>
</feature>
<dbReference type="PANTHER" id="PTHR47506">
    <property type="entry name" value="TRANSCRIPTIONAL REGULATORY PROTEIN"/>
    <property type="match status" value="1"/>
</dbReference>
<keyword evidence="1" id="KW-0805">Transcription regulation</keyword>
<dbReference type="PROSITE" id="PS50977">
    <property type="entry name" value="HTH_TETR_2"/>
    <property type="match status" value="1"/>
</dbReference>
<dbReference type="InterPro" id="IPR009057">
    <property type="entry name" value="Homeodomain-like_sf"/>
</dbReference>
<evidence type="ECO:0000256" key="3">
    <source>
        <dbReference type="ARBA" id="ARBA00023163"/>
    </source>
</evidence>
<evidence type="ECO:0000313" key="6">
    <source>
        <dbReference type="EMBL" id="GLQ16969.1"/>
    </source>
</evidence>
<organism evidence="6 7">
    <name type="scientific">Maritalea porphyrae</name>
    <dbReference type="NCBI Taxonomy" id="880732"/>
    <lineage>
        <taxon>Bacteria</taxon>
        <taxon>Pseudomonadati</taxon>
        <taxon>Pseudomonadota</taxon>
        <taxon>Alphaproteobacteria</taxon>
        <taxon>Hyphomicrobiales</taxon>
        <taxon>Devosiaceae</taxon>
        <taxon>Maritalea</taxon>
    </lineage>
</organism>
<keyword evidence="3" id="KW-0804">Transcription</keyword>
<dbReference type="InterPro" id="IPR036271">
    <property type="entry name" value="Tet_transcr_reg_TetR-rel_C_sf"/>
</dbReference>
<evidence type="ECO:0000256" key="1">
    <source>
        <dbReference type="ARBA" id="ARBA00023015"/>
    </source>
</evidence>
<dbReference type="Gene3D" id="1.10.357.10">
    <property type="entry name" value="Tetracycline Repressor, domain 2"/>
    <property type="match status" value="1"/>
</dbReference>
<feature type="DNA-binding region" description="H-T-H motif" evidence="4">
    <location>
        <begin position="32"/>
        <end position="51"/>
    </location>
</feature>
<dbReference type="PANTHER" id="PTHR47506:SF7">
    <property type="entry name" value="TRANSCRIPTIONAL REGULATORY PROTEIN"/>
    <property type="match status" value="1"/>
</dbReference>
<proteinExistence type="predicted"/>
<dbReference type="PRINTS" id="PR00455">
    <property type="entry name" value="HTHTETR"/>
</dbReference>
<dbReference type="SUPFAM" id="SSF48498">
    <property type="entry name" value="Tetracyclin repressor-like, C-terminal domain"/>
    <property type="match status" value="1"/>
</dbReference>
<evidence type="ECO:0000259" key="5">
    <source>
        <dbReference type="PROSITE" id="PS50977"/>
    </source>
</evidence>
<evidence type="ECO:0000256" key="2">
    <source>
        <dbReference type="ARBA" id="ARBA00023125"/>
    </source>
</evidence>
<reference evidence="6" key="1">
    <citation type="journal article" date="2014" name="Int. J. Syst. Evol. Microbiol.">
        <title>Complete genome of a new Firmicutes species belonging to the dominant human colonic microbiota ('Ruminococcus bicirculans') reveals two chromosomes and a selective capacity to utilize plant glucans.</title>
        <authorList>
            <consortium name="NISC Comparative Sequencing Program"/>
            <person name="Wegmann U."/>
            <person name="Louis P."/>
            <person name="Goesmann A."/>
            <person name="Henrissat B."/>
            <person name="Duncan S.H."/>
            <person name="Flint H.J."/>
        </authorList>
    </citation>
    <scope>NUCLEOTIDE SEQUENCE</scope>
    <source>
        <strain evidence="6">NBRC 107169</strain>
    </source>
</reference>
<sequence>MRVTEAVVAQNHERILETAAMLFRKKGIKQTSLPEVMSQSGMTHGGFYRHFKSKNHLVAAALQRCMDKTIADLSPTRNMLAGQELLDAFLEQYLCDRHLHNPHDGCAVVALSSEVYRADSSIRDVYTDGIKRWIEVLADLLHGEAPARRQTAIEIISTLVGTMMVARAVNDEALSQEFMRAAIDRVDDILLPEGEDRALEPLKTHGVERHGI</sequence>
<protein>
    <submittedName>
        <fullName evidence="6">TetR family transcriptional regulator</fullName>
    </submittedName>
</protein>